<dbReference type="EMBL" id="JAMQOT010000009">
    <property type="protein sequence ID" value="MDF9747797.1"/>
    <property type="molecule type" value="Genomic_DNA"/>
</dbReference>
<evidence type="ECO:0000259" key="2">
    <source>
        <dbReference type="Pfam" id="PF12172"/>
    </source>
</evidence>
<feature type="domain" description="ChsH2 rubredoxin-like zinc ribbon" evidence="2">
    <location>
        <begin position="19"/>
        <end position="53"/>
    </location>
</feature>
<dbReference type="RefSeq" id="WP_277524129.1">
    <property type="nucleotide sequence ID" value="NZ_JAMQOT010000009.1"/>
</dbReference>
<evidence type="ECO:0000313" key="3">
    <source>
        <dbReference type="EMBL" id="MDF9747797.1"/>
    </source>
</evidence>
<dbReference type="InterPro" id="IPR002878">
    <property type="entry name" value="ChsH2_C"/>
</dbReference>
<keyword evidence="4" id="KW-1185">Reference proteome</keyword>
<reference evidence="3" key="1">
    <citation type="submission" date="2022-06" db="EMBL/GenBank/DDBJ databases">
        <title>Natrinema sp. a new haloarchaeum isolate from saline soil.</title>
        <authorList>
            <person name="Strakova D."/>
            <person name="Galisteo C."/>
            <person name="Sanchez-Porro C."/>
            <person name="Ventosa A."/>
        </authorList>
    </citation>
    <scope>NUCLEOTIDE SEQUENCE</scope>
    <source>
        <strain evidence="3">S1CR25-10</strain>
    </source>
</reference>
<dbReference type="Pfam" id="PF01796">
    <property type="entry name" value="OB_ChsH2_C"/>
    <property type="match status" value="1"/>
</dbReference>
<comment type="caution">
    <text evidence="3">The sequence shown here is derived from an EMBL/GenBank/DDBJ whole genome shotgun (WGS) entry which is preliminary data.</text>
</comment>
<dbReference type="PANTHER" id="PTHR34075:SF5">
    <property type="entry name" value="BLR3430 PROTEIN"/>
    <property type="match status" value="1"/>
</dbReference>
<evidence type="ECO:0000313" key="4">
    <source>
        <dbReference type="Proteomes" id="UP001154061"/>
    </source>
</evidence>
<sequence length="125" mass="13476">MSDDELVDGDLTYASWKRALRDGDLLGQKCRDCRHATAAPKAACAHCGSRELETVELPTTGAIYSETTITVPPRQFSDDDPYQVAIVELDEARVMAHIDGAVEIGDTVRLQGSIEADDAPAPLFG</sequence>
<accession>A0A9Q4Q4T2</accession>
<proteinExistence type="predicted"/>
<dbReference type="Proteomes" id="UP001154061">
    <property type="component" value="Unassembled WGS sequence"/>
</dbReference>
<dbReference type="InterPro" id="IPR012340">
    <property type="entry name" value="NA-bd_OB-fold"/>
</dbReference>
<organism evidence="3 4">
    <name type="scientific">Natrinema salsiterrestre</name>
    <dbReference type="NCBI Taxonomy" id="2950540"/>
    <lineage>
        <taxon>Archaea</taxon>
        <taxon>Methanobacteriati</taxon>
        <taxon>Methanobacteriota</taxon>
        <taxon>Stenosarchaea group</taxon>
        <taxon>Halobacteria</taxon>
        <taxon>Halobacteriales</taxon>
        <taxon>Natrialbaceae</taxon>
        <taxon>Natrinema</taxon>
    </lineage>
</organism>
<evidence type="ECO:0000259" key="1">
    <source>
        <dbReference type="Pfam" id="PF01796"/>
    </source>
</evidence>
<dbReference type="SUPFAM" id="SSF50249">
    <property type="entry name" value="Nucleic acid-binding proteins"/>
    <property type="match status" value="1"/>
</dbReference>
<dbReference type="Gene3D" id="6.10.30.10">
    <property type="match status" value="1"/>
</dbReference>
<dbReference type="Pfam" id="PF12172">
    <property type="entry name" value="zf-ChsH2"/>
    <property type="match status" value="1"/>
</dbReference>
<dbReference type="InterPro" id="IPR022002">
    <property type="entry name" value="ChsH2_Znr"/>
</dbReference>
<name>A0A9Q4Q4T2_9EURY</name>
<feature type="domain" description="ChsH2 C-terminal OB-fold" evidence="1">
    <location>
        <begin position="55"/>
        <end position="110"/>
    </location>
</feature>
<dbReference type="PANTHER" id="PTHR34075">
    <property type="entry name" value="BLR3430 PROTEIN"/>
    <property type="match status" value="1"/>
</dbReference>
<dbReference type="InterPro" id="IPR052513">
    <property type="entry name" value="Thioester_dehydratase-like"/>
</dbReference>
<gene>
    <name evidence="3" type="ORF">NDI89_19650</name>
</gene>
<protein>
    <submittedName>
        <fullName evidence="3">OB-fold domain-containing protein</fullName>
    </submittedName>
</protein>
<dbReference type="AlphaFoldDB" id="A0A9Q4Q4T2"/>